<dbReference type="AlphaFoldDB" id="A0A1I8HEC5"/>
<evidence type="ECO:0000256" key="3">
    <source>
        <dbReference type="ARBA" id="ARBA00022989"/>
    </source>
</evidence>
<comment type="subcellular location">
    <subcellularLocation>
        <location evidence="1">Membrane</location>
    </subcellularLocation>
</comment>
<evidence type="ECO:0000313" key="7">
    <source>
        <dbReference type="Proteomes" id="UP000095280"/>
    </source>
</evidence>
<dbReference type="PRINTS" id="PR00237">
    <property type="entry name" value="GPCRRHODOPSN"/>
</dbReference>
<dbReference type="InterPro" id="IPR000276">
    <property type="entry name" value="GPCR_Rhodpsn"/>
</dbReference>
<keyword evidence="4 5" id="KW-0472">Membrane</keyword>
<dbReference type="SUPFAM" id="SSF81321">
    <property type="entry name" value="Family A G protein-coupled receptor-like"/>
    <property type="match status" value="1"/>
</dbReference>
<reference evidence="8" key="1">
    <citation type="submission" date="2016-11" db="UniProtKB">
        <authorList>
            <consortium name="WormBaseParasite"/>
        </authorList>
    </citation>
    <scope>IDENTIFICATION</scope>
</reference>
<feature type="domain" description="G-protein coupled receptors family 1 profile" evidence="6">
    <location>
        <begin position="109"/>
        <end position="140"/>
    </location>
</feature>
<keyword evidence="7" id="KW-1185">Reference proteome</keyword>
<evidence type="ECO:0000256" key="1">
    <source>
        <dbReference type="ARBA" id="ARBA00004370"/>
    </source>
</evidence>
<feature type="transmembrane region" description="Helical" evidence="5">
    <location>
        <begin position="97"/>
        <end position="118"/>
    </location>
</feature>
<dbReference type="GO" id="GO:0016020">
    <property type="term" value="C:membrane"/>
    <property type="evidence" value="ECO:0007669"/>
    <property type="project" value="UniProtKB-SubCell"/>
</dbReference>
<keyword evidence="2 5" id="KW-0812">Transmembrane</keyword>
<evidence type="ECO:0000256" key="2">
    <source>
        <dbReference type="ARBA" id="ARBA00022692"/>
    </source>
</evidence>
<keyword evidence="3 5" id="KW-1133">Transmembrane helix</keyword>
<dbReference type="Gene3D" id="1.20.1070.10">
    <property type="entry name" value="Rhodopsin 7-helix transmembrane proteins"/>
    <property type="match status" value="1"/>
</dbReference>
<evidence type="ECO:0000259" key="6">
    <source>
        <dbReference type="PROSITE" id="PS50262"/>
    </source>
</evidence>
<dbReference type="Proteomes" id="UP000095280">
    <property type="component" value="Unplaced"/>
</dbReference>
<dbReference type="InterPro" id="IPR017452">
    <property type="entry name" value="GPCR_Rhodpsn_7TM"/>
</dbReference>
<proteinExistence type="predicted"/>
<evidence type="ECO:0000256" key="5">
    <source>
        <dbReference type="SAM" id="Phobius"/>
    </source>
</evidence>
<dbReference type="GO" id="GO:0004930">
    <property type="term" value="F:G protein-coupled receptor activity"/>
    <property type="evidence" value="ECO:0007669"/>
    <property type="project" value="InterPro"/>
</dbReference>
<dbReference type="WBParaSite" id="maker-uti_cns_0005651-snap-gene-0.3-mRNA-1">
    <property type="protein sequence ID" value="maker-uti_cns_0005651-snap-gene-0.3-mRNA-1"/>
    <property type="gene ID" value="maker-uti_cns_0005651-snap-gene-0.3"/>
</dbReference>
<dbReference type="PROSITE" id="PS50262">
    <property type="entry name" value="G_PROTEIN_RECEP_F1_2"/>
    <property type="match status" value="1"/>
</dbReference>
<protein>
    <submittedName>
        <fullName evidence="8">G_PROTEIN_RECEP_F1_2 domain-containing protein</fullName>
    </submittedName>
</protein>
<evidence type="ECO:0000313" key="8">
    <source>
        <dbReference type="WBParaSite" id="maker-uti_cns_0005651-snap-gene-0.3-mRNA-1"/>
    </source>
</evidence>
<evidence type="ECO:0000256" key="4">
    <source>
        <dbReference type="ARBA" id="ARBA00023136"/>
    </source>
</evidence>
<accession>A0A1I8HEC5</accession>
<organism evidence="7 8">
    <name type="scientific">Macrostomum lignano</name>
    <dbReference type="NCBI Taxonomy" id="282301"/>
    <lineage>
        <taxon>Eukaryota</taxon>
        <taxon>Metazoa</taxon>
        <taxon>Spiralia</taxon>
        <taxon>Lophotrochozoa</taxon>
        <taxon>Platyhelminthes</taxon>
        <taxon>Rhabditophora</taxon>
        <taxon>Macrostomorpha</taxon>
        <taxon>Macrostomida</taxon>
        <taxon>Macrostomidae</taxon>
        <taxon>Macrostomum</taxon>
    </lineage>
</organism>
<name>A0A1I8HEC5_9PLAT</name>
<sequence length="140" mass="15630">NLLLLVYKVEDISLACDQRVNNPVTSSMLTCSTICACIPQLPADLSRDYHLWYKGQEFAELNVSVNGFCTLQHEIPTNTSWEGRSSKDVLRVLLNTYLAPPVILISLVTNLLICIVLTRKHMISPTNIILLAMAIVDMLT</sequence>